<evidence type="ECO:0000313" key="8">
    <source>
        <dbReference type="EMBL" id="KIU20660.1"/>
    </source>
</evidence>
<comment type="caution">
    <text evidence="8">The sequence shown here is derived from an EMBL/GenBank/DDBJ whole genome shotgun (WGS) entry which is preliminary data.</text>
</comment>
<name>A0A0D1LJU6_9LACO</name>
<feature type="chain" id="PRO_5002232863" evidence="5">
    <location>
        <begin position="29"/>
        <end position="296"/>
    </location>
</feature>
<dbReference type="EC" id="3.5.1.28" evidence="8"/>
<organism evidence="8 10">
    <name type="scientific">Weissella cibaria</name>
    <dbReference type="NCBI Taxonomy" id="137591"/>
    <lineage>
        <taxon>Bacteria</taxon>
        <taxon>Bacillati</taxon>
        <taxon>Bacillota</taxon>
        <taxon>Bacilli</taxon>
        <taxon>Lactobacillales</taxon>
        <taxon>Lactobacillaceae</taxon>
        <taxon>Weissella</taxon>
    </lineage>
</organism>
<evidence type="ECO:0000256" key="3">
    <source>
        <dbReference type="ARBA" id="ARBA00023316"/>
    </source>
</evidence>
<dbReference type="EMBL" id="NDXJ01000011">
    <property type="protein sequence ID" value="OSP89082.1"/>
    <property type="molecule type" value="Genomic_DNA"/>
</dbReference>
<evidence type="ECO:0000256" key="1">
    <source>
        <dbReference type="ARBA" id="ARBA00022729"/>
    </source>
</evidence>
<dbReference type="SMART" id="SM00257">
    <property type="entry name" value="LysM"/>
    <property type="match status" value="2"/>
</dbReference>
<dbReference type="PROSITE" id="PS50911">
    <property type="entry name" value="CHAP"/>
    <property type="match status" value="1"/>
</dbReference>
<dbReference type="GO" id="GO:0008745">
    <property type="term" value="F:N-acetylmuramoyl-L-alanine amidase activity"/>
    <property type="evidence" value="ECO:0007669"/>
    <property type="project" value="UniProtKB-EC"/>
</dbReference>
<accession>A0A0D1LJU6</accession>
<keyword evidence="2 8" id="KW-0378">Hydrolase</keyword>
<feature type="compositionally biased region" description="Low complexity" evidence="4">
    <location>
        <begin position="151"/>
        <end position="161"/>
    </location>
</feature>
<dbReference type="InterPro" id="IPR007921">
    <property type="entry name" value="CHAP_dom"/>
</dbReference>
<dbReference type="GO" id="GO:0008932">
    <property type="term" value="F:lytic endotransglycosylase activity"/>
    <property type="evidence" value="ECO:0007669"/>
    <property type="project" value="TreeGrafter"/>
</dbReference>
<dbReference type="AlphaFoldDB" id="A0A0D1LJU6"/>
<dbReference type="PRINTS" id="PR01852">
    <property type="entry name" value="SIBAPROTEIN"/>
</dbReference>
<dbReference type="CDD" id="cd00118">
    <property type="entry name" value="LysM"/>
    <property type="match status" value="2"/>
</dbReference>
<reference evidence="9 11" key="2">
    <citation type="submission" date="2017-04" db="EMBL/GenBank/DDBJ databases">
        <title>The genome sequence of Weissella cibaria isolated from wild Drosophila.</title>
        <authorList>
            <person name="Ricks N.J."/>
            <person name="Carroll C."/>
            <person name="Walters A."/>
            <person name="Newell P.D."/>
            <person name="Chaston J.M."/>
        </authorList>
    </citation>
    <scope>NUCLEOTIDE SEQUENCE [LARGE SCALE GENOMIC DNA]</scope>
    <source>
        <strain evidence="9 11">DmW_103</strain>
    </source>
</reference>
<evidence type="ECO:0000256" key="2">
    <source>
        <dbReference type="ARBA" id="ARBA00022801"/>
    </source>
</evidence>
<dbReference type="InterPro" id="IPR009148">
    <property type="entry name" value="PcsB-like"/>
</dbReference>
<feature type="compositionally biased region" description="Polar residues" evidence="4">
    <location>
        <begin position="162"/>
        <end position="180"/>
    </location>
</feature>
<feature type="region of interest" description="Disordered" evidence="4">
    <location>
        <begin position="151"/>
        <end position="180"/>
    </location>
</feature>
<dbReference type="Gene3D" id="3.90.1720.10">
    <property type="entry name" value="endopeptidase domain like (from Nostoc punctiforme)"/>
    <property type="match status" value="1"/>
</dbReference>
<dbReference type="EMBL" id="JWHT01000057">
    <property type="protein sequence ID" value="KIU20660.1"/>
    <property type="molecule type" value="Genomic_DNA"/>
</dbReference>
<feature type="signal peptide" evidence="5">
    <location>
        <begin position="1"/>
        <end position="28"/>
    </location>
</feature>
<sequence length="296" mass="29921">MNVSVKNTLLAAAGTVAALTGSSVVASADSVTVKAGDTLYAIATAHNTTVNALASANGLSNINMIFVGQQLQLPGTSANNAAPAATNNNASANTTTSAGASNATYTVKAGDSLWGIANSNGMTLSELLSLNGLQANSYIFPGDSLKISGAGAATATPSAPATDNSQSSANTNNNWGTVDNGYTNSNNTVSSTNTYPYGQCTWYVKGDLNWVGNYWGNAVDWASTAVAAGHTVNSVPTVGSIAYFAAGVQGASSYGHVAVVDSVNADGTVTISEANYAGMLYHERTIPTSGLLFIHQ</sequence>
<dbReference type="Pfam" id="PF01476">
    <property type="entry name" value="LysM"/>
    <property type="match status" value="2"/>
</dbReference>
<feature type="domain" description="Peptidase C51" evidence="6">
    <location>
        <begin position="175"/>
        <end position="295"/>
    </location>
</feature>
<dbReference type="Proteomes" id="UP000193588">
    <property type="component" value="Unassembled WGS sequence"/>
</dbReference>
<keyword evidence="1 5" id="KW-0732">Signal</keyword>
<dbReference type="RefSeq" id="WP_043941844.1">
    <property type="nucleotide sequence ID" value="NZ_JAGXIZ010000004.1"/>
</dbReference>
<dbReference type="InterPro" id="IPR018392">
    <property type="entry name" value="LysM"/>
</dbReference>
<proteinExistence type="predicted"/>
<evidence type="ECO:0000256" key="5">
    <source>
        <dbReference type="SAM" id="SignalP"/>
    </source>
</evidence>
<evidence type="ECO:0000259" key="7">
    <source>
        <dbReference type="PROSITE" id="PS51782"/>
    </source>
</evidence>
<dbReference type="PATRIC" id="fig|137591.24.peg.2062"/>
<evidence type="ECO:0000259" key="6">
    <source>
        <dbReference type="PROSITE" id="PS50911"/>
    </source>
</evidence>
<evidence type="ECO:0000313" key="10">
    <source>
        <dbReference type="Proteomes" id="UP000032289"/>
    </source>
</evidence>
<dbReference type="PANTHER" id="PTHR33734:SF22">
    <property type="entry name" value="MEMBRANE-BOUND LYTIC MUREIN TRANSGLYCOSYLASE D"/>
    <property type="match status" value="1"/>
</dbReference>
<evidence type="ECO:0000256" key="4">
    <source>
        <dbReference type="SAM" id="MobiDB-lite"/>
    </source>
</evidence>
<feature type="domain" description="LysM" evidence="7">
    <location>
        <begin position="29"/>
        <end position="73"/>
    </location>
</feature>
<dbReference type="InterPro" id="IPR038765">
    <property type="entry name" value="Papain-like_cys_pep_sf"/>
</dbReference>
<dbReference type="InterPro" id="IPR036779">
    <property type="entry name" value="LysM_dom_sf"/>
</dbReference>
<gene>
    <name evidence="8" type="primary">sle1</name>
    <name evidence="8" type="ORF">ab3b_02118</name>
    <name evidence="9" type="ORF">B9D04_08110</name>
</gene>
<dbReference type="SUPFAM" id="SSF54106">
    <property type="entry name" value="LysM domain"/>
    <property type="match status" value="2"/>
</dbReference>
<dbReference type="PANTHER" id="PTHR33734">
    <property type="entry name" value="LYSM DOMAIN-CONTAINING GPI-ANCHORED PROTEIN 2"/>
    <property type="match status" value="1"/>
</dbReference>
<evidence type="ECO:0000313" key="11">
    <source>
        <dbReference type="Proteomes" id="UP000193588"/>
    </source>
</evidence>
<dbReference type="GO" id="GO:0071555">
    <property type="term" value="P:cell wall organization"/>
    <property type="evidence" value="ECO:0007669"/>
    <property type="project" value="UniProtKB-KW"/>
</dbReference>
<keyword evidence="3" id="KW-0961">Cell wall biogenesis/degradation</keyword>
<dbReference type="SUPFAM" id="SSF54001">
    <property type="entry name" value="Cysteine proteinases"/>
    <property type="match status" value="1"/>
</dbReference>
<dbReference type="PROSITE" id="PS51782">
    <property type="entry name" value="LYSM"/>
    <property type="match status" value="2"/>
</dbReference>
<protein>
    <submittedName>
        <fullName evidence="9">N-acetylmuramoyl-L-alanine amidase</fullName>
    </submittedName>
    <submittedName>
        <fullName evidence="8">Sle1 protein</fullName>
        <ecNumber evidence="8">3.5.1.28</ecNumber>
    </submittedName>
</protein>
<dbReference type="Gene3D" id="3.10.350.10">
    <property type="entry name" value="LysM domain"/>
    <property type="match status" value="2"/>
</dbReference>
<dbReference type="Pfam" id="PF05257">
    <property type="entry name" value="CHAP"/>
    <property type="match status" value="1"/>
</dbReference>
<feature type="domain" description="LysM" evidence="7">
    <location>
        <begin position="103"/>
        <end position="147"/>
    </location>
</feature>
<dbReference type="Proteomes" id="UP000032289">
    <property type="component" value="Unassembled WGS sequence"/>
</dbReference>
<reference evidence="8 10" key="1">
    <citation type="journal article" date="2015" name="Microbiology (Mosc.)">
        <title>Genomics of the Weissella cibaria species with an examination of its metabolic traits.</title>
        <authorList>
            <person name="Lynch K.M."/>
            <person name="Lucid A."/>
            <person name="Arendt E.K."/>
            <person name="Sleator R.D."/>
            <person name="Lucey B."/>
            <person name="Coffey A."/>
        </authorList>
    </citation>
    <scope>NUCLEOTIDE SEQUENCE [LARGE SCALE GENOMIC DNA]</scope>
    <source>
        <strain evidence="8 10">AB3b</strain>
    </source>
</reference>
<evidence type="ECO:0000313" key="9">
    <source>
        <dbReference type="EMBL" id="OSP89082.1"/>
    </source>
</evidence>